<feature type="compositionally biased region" description="Basic and acidic residues" evidence="10">
    <location>
        <begin position="1200"/>
        <end position="1220"/>
    </location>
</feature>
<dbReference type="Pfam" id="PF00005">
    <property type="entry name" value="ABC_tran"/>
    <property type="match status" value="1"/>
</dbReference>
<dbReference type="InterPro" id="IPR017871">
    <property type="entry name" value="ABC_transporter-like_CS"/>
</dbReference>
<accession>A0ABN8M2S8</accession>
<evidence type="ECO:0000259" key="12">
    <source>
        <dbReference type="PROSITE" id="PS50893"/>
    </source>
</evidence>
<organism evidence="13 14">
    <name type="scientific">Porites evermanni</name>
    <dbReference type="NCBI Taxonomy" id="104178"/>
    <lineage>
        <taxon>Eukaryota</taxon>
        <taxon>Metazoa</taxon>
        <taxon>Cnidaria</taxon>
        <taxon>Anthozoa</taxon>
        <taxon>Hexacorallia</taxon>
        <taxon>Scleractinia</taxon>
        <taxon>Fungiina</taxon>
        <taxon>Poritidae</taxon>
        <taxon>Porites</taxon>
    </lineage>
</organism>
<dbReference type="SUPFAM" id="SSF52540">
    <property type="entry name" value="P-loop containing nucleoside triphosphate hydrolases"/>
    <property type="match status" value="1"/>
</dbReference>
<evidence type="ECO:0000256" key="9">
    <source>
        <dbReference type="ARBA" id="ARBA00023136"/>
    </source>
</evidence>
<reference evidence="13 14" key="1">
    <citation type="submission" date="2022-05" db="EMBL/GenBank/DDBJ databases">
        <authorList>
            <consortium name="Genoscope - CEA"/>
            <person name="William W."/>
        </authorList>
    </citation>
    <scope>NUCLEOTIDE SEQUENCE [LARGE SCALE GENOMIC DNA]</scope>
</reference>
<dbReference type="InterPro" id="IPR027417">
    <property type="entry name" value="P-loop_NTPase"/>
</dbReference>
<dbReference type="PROSITE" id="PS50893">
    <property type="entry name" value="ABC_TRANSPORTER_2"/>
    <property type="match status" value="1"/>
</dbReference>
<keyword evidence="14" id="KW-1185">Reference proteome</keyword>
<dbReference type="EMBL" id="CALNXI010000211">
    <property type="protein sequence ID" value="CAH3022238.1"/>
    <property type="molecule type" value="Genomic_DNA"/>
</dbReference>
<dbReference type="PANTHER" id="PTHR48041:SF139">
    <property type="entry name" value="PROTEIN SCARLET"/>
    <property type="match status" value="1"/>
</dbReference>
<keyword evidence="8 11" id="KW-1133">Transmembrane helix</keyword>
<feature type="domain" description="ABC transporter" evidence="12">
    <location>
        <begin position="611"/>
        <end position="860"/>
    </location>
</feature>
<evidence type="ECO:0000256" key="8">
    <source>
        <dbReference type="ARBA" id="ARBA00022989"/>
    </source>
</evidence>
<comment type="subcellular location">
    <subcellularLocation>
        <location evidence="1">Membrane</location>
        <topology evidence="1">Multi-pass membrane protein</topology>
    </subcellularLocation>
</comment>
<evidence type="ECO:0000256" key="10">
    <source>
        <dbReference type="SAM" id="MobiDB-lite"/>
    </source>
</evidence>
<keyword evidence="5 11" id="KW-0812">Transmembrane</keyword>
<gene>
    <name evidence="13" type="ORF">PEVE_00014670</name>
</gene>
<evidence type="ECO:0000256" key="6">
    <source>
        <dbReference type="ARBA" id="ARBA00022741"/>
    </source>
</evidence>
<protein>
    <recommendedName>
        <fullName evidence="12">ABC transporter domain-containing protein</fullName>
    </recommendedName>
</protein>
<dbReference type="Pfam" id="PF03283">
    <property type="entry name" value="PAE"/>
    <property type="match status" value="1"/>
</dbReference>
<dbReference type="SMART" id="SM00382">
    <property type="entry name" value="AAA"/>
    <property type="match status" value="1"/>
</dbReference>
<feature type="region of interest" description="Disordered" evidence="10">
    <location>
        <begin position="1200"/>
        <end position="1232"/>
    </location>
</feature>
<feature type="transmembrane region" description="Helical" evidence="11">
    <location>
        <begin position="1010"/>
        <end position="1032"/>
    </location>
</feature>
<evidence type="ECO:0000313" key="13">
    <source>
        <dbReference type="EMBL" id="CAH3022238.1"/>
    </source>
</evidence>
<feature type="region of interest" description="Disordered" evidence="10">
    <location>
        <begin position="503"/>
        <end position="525"/>
    </location>
</feature>
<evidence type="ECO:0000256" key="2">
    <source>
        <dbReference type="ARBA" id="ARBA00005814"/>
    </source>
</evidence>
<feature type="transmembrane region" description="Helical" evidence="11">
    <location>
        <begin position="958"/>
        <end position="982"/>
    </location>
</feature>
<evidence type="ECO:0000256" key="11">
    <source>
        <dbReference type="SAM" id="Phobius"/>
    </source>
</evidence>
<keyword evidence="9 11" id="KW-0472">Membrane</keyword>
<sequence length="1400" mass="157757">MQFVWSESQKSVNSLQRRYMSDSDAVCNDNSRATFFIGVQSSNKWILFFESGGFCASLVDCNKRYLNENSTVLMTSTLMPKEVIGRDLLSSSQTENPSFYDYRHVLVPYCSSDLWLGQRTNPKKPFRFVNDSSVDNFSFRGQTIFRTLFMDLLRGYNLREAEEIVLSGSSAGGIGVLNHAGWVLDHVIKSQGLNAKLKSIVDSGWFINFQDSLEAKVRPRFMSFANITSAACKDTSRDYICCPSASCMIARGYYPSDVPLLIVSSIYDLFMLGDVISAQDTQENTATDNSADYLTLVSMYGGAMNESISLIGTQASNVSIFAPACFQHIYLSTSSLWEEGGVLPPSAEVGRGPAKYSHKIQSGTWESTKIQTKAYSSNIKDFIAKWMQSNGSSMTLIDSCVGAHCNPTCPGQFLFADPAAIWKQSVQTTILSLSLVITIVSLGFKATFFLQHYYLNRKQKHYLNEFASSPVTRELPPCAPHEMTSIACLFLSYSVNVAHQKPTKEKGDKKLAANKSEADSNEAKTECPVNIKQHTICDIEGTGGSENHADPPVSTLAVNLGFVTTSEEKPVNPHKTIRFSESETDFDEFHKADGLSTGKERRNSLQTPWSRKLSDAPYVQMEQGKPREKKILDNVSVYFNPGELVAIMGPSGSGKTTLLDLLTGRRTSGHSQGSVYINGESLGDVQDWYARRIGYVLQLAVPYYEELTVRQNVFFAAHMRLPKRMSHSKKLERVEQILEETGLVSLADTVVGGSVGPGLSGGQKRRLCVALQMINLPSVLFLDEPTSGSLDASSSLELLQHLNVVAESGRLIILTIHQPRLEIFHLFHKILLLCDGQIAFYGEPTNVPSLFVEAYLKSTTKEFRMSENAPNIDAKNPADTIMDILNCPDARRCILAYYQKSGEPQAVQEAIMTSLRKQTNTNKRKRRFRKNRDVGGGTFNRVFVLEARTSERQSLGQMLYFPFIFLVFGFPPIFHTCFHFRISPRFYSKIPNPKLQTRETQDSENLMGTFFTQVTIISLVLNQTWIAVYMMVICAQPRIAHRICPMVSATAGFAGGFLVPRPLMPPGYNLLFFINPQFYGYAAITKVLLKNNRLKCQYESTLNCISTEGNAVLTRFGFHDVNSYEHLVILLGMTVLSLLLAWIFLELKYIIRKLFSRKSSIFSKDERFESPKVNLHGRQGRQKSTLRVISENDGLHSVRVQGREEAQKSRRPGSRKERWQSARKRLTERKQSLEEQQEIIQNNWDHFLRCRSFSVPPDADQGKIQETAFRRRIHSEGNLRVRLPDPIKESPFEDDPDRNKVRIQESSFRRIHCEENVRSSIHAPKKECPFEDELKENEVFQEGMQLSPVMALEDRGNVQKVITDNRNQGSNGEETGLWIKFNDCGAKERSEFTSSLETTF</sequence>
<keyword evidence="4" id="KW-0813">Transport</keyword>
<evidence type="ECO:0000256" key="3">
    <source>
        <dbReference type="ARBA" id="ARBA00010213"/>
    </source>
</evidence>
<keyword evidence="7" id="KW-0067">ATP-binding</keyword>
<dbReference type="Proteomes" id="UP001159427">
    <property type="component" value="Unassembled WGS sequence"/>
</dbReference>
<dbReference type="InterPro" id="IPR003593">
    <property type="entry name" value="AAA+_ATPase"/>
</dbReference>
<dbReference type="InterPro" id="IPR003439">
    <property type="entry name" value="ABC_transporter-like_ATP-bd"/>
</dbReference>
<comment type="caution">
    <text evidence="13">The sequence shown here is derived from an EMBL/GenBank/DDBJ whole genome shotgun (WGS) entry which is preliminary data.</text>
</comment>
<evidence type="ECO:0000256" key="7">
    <source>
        <dbReference type="ARBA" id="ARBA00022840"/>
    </source>
</evidence>
<comment type="similarity">
    <text evidence="3">Belongs to the pectinacetylesterase family. Notum subfamily.</text>
</comment>
<comment type="similarity">
    <text evidence="2">Belongs to the ABC transporter superfamily. ABCG family. Eye pigment precursor importer (TC 3.A.1.204) subfamily.</text>
</comment>
<evidence type="ECO:0000256" key="1">
    <source>
        <dbReference type="ARBA" id="ARBA00004141"/>
    </source>
</evidence>
<keyword evidence="6" id="KW-0547">Nucleotide-binding</keyword>
<dbReference type="InterPro" id="IPR004963">
    <property type="entry name" value="PAE/NOTUM"/>
</dbReference>
<name>A0ABN8M2S8_9CNID</name>
<evidence type="ECO:0000256" key="5">
    <source>
        <dbReference type="ARBA" id="ARBA00022692"/>
    </source>
</evidence>
<evidence type="ECO:0000256" key="4">
    <source>
        <dbReference type="ARBA" id="ARBA00022448"/>
    </source>
</evidence>
<dbReference type="InterPro" id="IPR050352">
    <property type="entry name" value="ABCG_transporters"/>
</dbReference>
<feature type="transmembrane region" description="Helical" evidence="11">
    <location>
        <begin position="1127"/>
        <end position="1151"/>
    </location>
</feature>
<evidence type="ECO:0000313" key="14">
    <source>
        <dbReference type="Proteomes" id="UP001159427"/>
    </source>
</evidence>
<dbReference type="Gene3D" id="3.40.50.300">
    <property type="entry name" value="P-loop containing nucleotide triphosphate hydrolases"/>
    <property type="match status" value="1"/>
</dbReference>
<dbReference type="PROSITE" id="PS00211">
    <property type="entry name" value="ABC_TRANSPORTER_1"/>
    <property type="match status" value="1"/>
</dbReference>
<proteinExistence type="inferred from homology"/>
<dbReference type="PANTHER" id="PTHR48041">
    <property type="entry name" value="ABC TRANSPORTER G FAMILY MEMBER 28"/>
    <property type="match status" value="1"/>
</dbReference>